<feature type="modified residue" description="4-aspartylphosphate" evidence="14">
    <location>
        <position position="601"/>
    </location>
</feature>
<dbReference type="PROSITE" id="PS50109">
    <property type="entry name" value="HIS_KIN"/>
    <property type="match status" value="1"/>
</dbReference>
<keyword evidence="10" id="KW-0067">ATP-binding</keyword>
<feature type="domain" description="PAS" evidence="17">
    <location>
        <begin position="31"/>
        <end position="101"/>
    </location>
</feature>
<dbReference type="SUPFAM" id="SSF55785">
    <property type="entry name" value="PYP-like sensor domain (PAS domain)"/>
    <property type="match status" value="2"/>
</dbReference>
<dbReference type="PROSITE" id="PS50113">
    <property type="entry name" value="PAC"/>
    <property type="match status" value="1"/>
</dbReference>
<proteinExistence type="predicted"/>
<dbReference type="Pfam" id="PF00072">
    <property type="entry name" value="Response_reg"/>
    <property type="match status" value="1"/>
</dbReference>
<dbReference type="InterPro" id="IPR013655">
    <property type="entry name" value="PAS_fold_3"/>
</dbReference>
<evidence type="ECO:0000256" key="4">
    <source>
        <dbReference type="ARBA" id="ARBA00022475"/>
    </source>
</evidence>
<evidence type="ECO:0000256" key="9">
    <source>
        <dbReference type="ARBA" id="ARBA00022777"/>
    </source>
</evidence>
<dbReference type="Gene3D" id="2.10.70.100">
    <property type="match status" value="1"/>
</dbReference>
<dbReference type="PRINTS" id="PR00344">
    <property type="entry name" value="BCTRLSENSOR"/>
</dbReference>
<dbReference type="GO" id="GO:0000155">
    <property type="term" value="F:phosphorelay sensor kinase activity"/>
    <property type="evidence" value="ECO:0007669"/>
    <property type="project" value="InterPro"/>
</dbReference>
<dbReference type="InterPro" id="IPR003661">
    <property type="entry name" value="HisK_dim/P_dom"/>
</dbReference>
<dbReference type="InterPro" id="IPR036097">
    <property type="entry name" value="HisK_dim/P_sf"/>
</dbReference>
<dbReference type="SMART" id="SM00086">
    <property type="entry name" value="PAC"/>
    <property type="match status" value="2"/>
</dbReference>
<evidence type="ECO:0000256" key="7">
    <source>
        <dbReference type="ARBA" id="ARBA00022692"/>
    </source>
</evidence>
<dbReference type="OrthoDB" id="9811889at2"/>
<evidence type="ECO:0000256" key="2">
    <source>
        <dbReference type="ARBA" id="ARBA00004651"/>
    </source>
</evidence>
<dbReference type="Gene3D" id="3.30.565.10">
    <property type="entry name" value="Histidine kinase-like ATPase, C-terminal domain"/>
    <property type="match status" value="1"/>
</dbReference>
<gene>
    <name evidence="19" type="ORF">E0F76_09110</name>
</gene>
<comment type="catalytic activity">
    <reaction evidence="1">
        <text>ATP + protein L-histidine = ADP + protein N-phospho-L-histidine.</text>
        <dbReference type="EC" id="2.7.13.3"/>
    </reaction>
</comment>
<evidence type="ECO:0000256" key="5">
    <source>
        <dbReference type="ARBA" id="ARBA00022553"/>
    </source>
</evidence>
<evidence type="ECO:0000256" key="14">
    <source>
        <dbReference type="PROSITE-ProRule" id="PRU00169"/>
    </source>
</evidence>
<dbReference type="CDD" id="cd00082">
    <property type="entry name" value="HisKA"/>
    <property type="match status" value="1"/>
</dbReference>
<dbReference type="SMART" id="SM00387">
    <property type="entry name" value="HATPase_c"/>
    <property type="match status" value="1"/>
</dbReference>
<evidence type="ECO:0000256" key="3">
    <source>
        <dbReference type="ARBA" id="ARBA00012438"/>
    </source>
</evidence>
<evidence type="ECO:0000259" key="15">
    <source>
        <dbReference type="PROSITE" id="PS50109"/>
    </source>
</evidence>
<keyword evidence="7" id="KW-0812">Transmembrane</keyword>
<dbReference type="InterPro" id="IPR035965">
    <property type="entry name" value="PAS-like_dom_sf"/>
</dbReference>
<evidence type="ECO:0000256" key="10">
    <source>
        <dbReference type="ARBA" id="ARBA00022840"/>
    </source>
</evidence>
<dbReference type="InterPro" id="IPR003594">
    <property type="entry name" value="HATPase_dom"/>
</dbReference>
<feature type="domain" description="Histidine kinase" evidence="15">
    <location>
        <begin position="297"/>
        <end position="519"/>
    </location>
</feature>
<dbReference type="Proteomes" id="UP000295479">
    <property type="component" value="Unassembled WGS sequence"/>
</dbReference>
<dbReference type="Pfam" id="PF00512">
    <property type="entry name" value="HisKA"/>
    <property type="match status" value="1"/>
</dbReference>
<dbReference type="RefSeq" id="WP_132004540.1">
    <property type="nucleotide sequence ID" value="NZ_SMFK01000004.1"/>
</dbReference>
<dbReference type="Gene3D" id="3.30.450.20">
    <property type="entry name" value="PAS domain"/>
    <property type="match status" value="2"/>
</dbReference>
<dbReference type="SMART" id="SM00388">
    <property type="entry name" value="HisKA"/>
    <property type="match status" value="1"/>
</dbReference>
<keyword evidence="9" id="KW-0418">Kinase</keyword>
<sequence length="669" mass="76704">MIKGTPSYNDLLTKVNDQELLIEQIKSNNTSLIQYEMLFKEALDFMCVCGTDGYFIEVNPIFIEVLGYTEHELISAPFIDFVYYEDLEKTKYEFNKIFKGNPTVNFENRYVKKNGETVHLQWKAILNFSNNIVYAIAREITDIKITHDKLIASERLLNEAQKIAKLGVWEFNLTTNELIWSDELYSIFEIENKPNPNLYSEYLFRFTKEDLEKLNANINQAIISKEPYEIEHQLLLPNNTIKWVLGTGIPVLDENKNVVSLRGIAKDITQKKQIEETIKAKDLAQSANKAKSDFLANMSHEIRTPLNGIIGFTELLLQTDLDKNQLDYMSSINKSGELLMELINDILDFAKIESGKLELHIEEINLFESIYQIIDVFKLIGVQKNIELIVNIDKNVPQFIFIDEIRIKQVLVNLISNAFKFTYFGKIQLDIIQISENTDNLSTIQFSVKDTGIGIQDINQTKIFNSFVQEDSSTSRKYGGTGLGLAISNQILGLMNSKLELISKYGEGSDFFFTIEVLKSNNLDLINNLPLNLIDDKRIISSYFQIKDFKILIVEDNNINMLLIRTLLKKMMPNCTLIEATNGNEAILKFISENPNLILMDIQMPEKNGYEATVDIRKINNSNLVPIIALTAGIVTGEKEKCIEFGMNDYLSKPIIKEELEKILMKWVK</sequence>
<dbReference type="InterPro" id="IPR011006">
    <property type="entry name" value="CheY-like_superfamily"/>
</dbReference>
<dbReference type="PROSITE" id="PS50112">
    <property type="entry name" value="PAS"/>
    <property type="match status" value="1"/>
</dbReference>
<evidence type="ECO:0000259" key="16">
    <source>
        <dbReference type="PROSITE" id="PS50110"/>
    </source>
</evidence>
<keyword evidence="5 14" id="KW-0597">Phosphoprotein</keyword>
<evidence type="ECO:0000256" key="6">
    <source>
        <dbReference type="ARBA" id="ARBA00022679"/>
    </source>
</evidence>
<keyword evidence="4" id="KW-1003">Cell membrane</keyword>
<keyword evidence="20" id="KW-1185">Reference proteome</keyword>
<dbReference type="CDD" id="cd17546">
    <property type="entry name" value="REC_hyHK_CKI1_RcsC-like"/>
    <property type="match status" value="1"/>
</dbReference>
<evidence type="ECO:0000256" key="1">
    <source>
        <dbReference type="ARBA" id="ARBA00000085"/>
    </source>
</evidence>
<dbReference type="Pfam" id="PF08447">
    <property type="entry name" value="PAS_3"/>
    <property type="match status" value="2"/>
</dbReference>
<comment type="caution">
    <text evidence="19">The sequence shown here is derived from an EMBL/GenBank/DDBJ whole genome shotgun (WGS) entry which is preliminary data.</text>
</comment>
<dbReference type="PROSITE" id="PS50110">
    <property type="entry name" value="RESPONSE_REGULATORY"/>
    <property type="match status" value="1"/>
</dbReference>
<dbReference type="EMBL" id="SMFK01000004">
    <property type="protein sequence ID" value="TDD97455.1"/>
    <property type="molecule type" value="Genomic_DNA"/>
</dbReference>
<evidence type="ECO:0000256" key="11">
    <source>
        <dbReference type="ARBA" id="ARBA00022989"/>
    </source>
</evidence>
<protein>
    <recommendedName>
        <fullName evidence="3">histidine kinase</fullName>
        <ecNumber evidence="3">2.7.13.3</ecNumber>
    </recommendedName>
</protein>
<evidence type="ECO:0000256" key="8">
    <source>
        <dbReference type="ARBA" id="ARBA00022741"/>
    </source>
</evidence>
<reference evidence="19 20" key="1">
    <citation type="submission" date="2019-03" db="EMBL/GenBank/DDBJ databases">
        <title>Flavobacterium AR-3-4 sp. nov. isolated from arctic soil.</title>
        <authorList>
            <person name="Chaudhary D.K."/>
        </authorList>
    </citation>
    <scope>NUCLEOTIDE SEQUENCE [LARGE SCALE GENOMIC DNA]</scope>
    <source>
        <strain evidence="19 20">AR-3-4</strain>
    </source>
</reference>
<dbReference type="NCBIfam" id="TIGR00229">
    <property type="entry name" value="sensory_box"/>
    <property type="match status" value="1"/>
</dbReference>
<dbReference type="InterPro" id="IPR000700">
    <property type="entry name" value="PAS-assoc_C"/>
</dbReference>
<dbReference type="SUPFAM" id="SSF47384">
    <property type="entry name" value="Homodimeric domain of signal transducing histidine kinase"/>
    <property type="match status" value="1"/>
</dbReference>
<organism evidence="19 20">
    <name type="scientific">Flavobacterium cellulosilyticum</name>
    <dbReference type="NCBI Taxonomy" id="2541731"/>
    <lineage>
        <taxon>Bacteria</taxon>
        <taxon>Pseudomonadati</taxon>
        <taxon>Bacteroidota</taxon>
        <taxon>Flavobacteriia</taxon>
        <taxon>Flavobacteriales</taxon>
        <taxon>Flavobacteriaceae</taxon>
        <taxon>Flavobacterium</taxon>
    </lineage>
</organism>
<dbReference type="InterPro" id="IPR001789">
    <property type="entry name" value="Sig_transdc_resp-reg_receiver"/>
</dbReference>
<dbReference type="InterPro" id="IPR001610">
    <property type="entry name" value="PAC"/>
</dbReference>
<accession>A0A4R5CD97</accession>
<evidence type="ECO:0000256" key="12">
    <source>
        <dbReference type="ARBA" id="ARBA00023012"/>
    </source>
</evidence>
<dbReference type="GO" id="GO:0005524">
    <property type="term" value="F:ATP binding"/>
    <property type="evidence" value="ECO:0007669"/>
    <property type="project" value="UniProtKB-KW"/>
</dbReference>
<keyword evidence="12" id="KW-0902">Two-component regulatory system</keyword>
<dbReference type="CDD" id="cd16922">
    <property type="entry name" value="HATPase_EvgS-ArcB-TorS-like"/>
    <property type="match status" value="1"/>
</dbReference>
<comment type="subcellular location">
    <subcellularLocation>
        <location evidence="2">Cell membrane</location>
        <topology evidence="2">Multi-pass membrane protein</topology>
    </subcellularLocation>
</comment>
<keyword evidence="6" id="KW-0808">Transferase</keyword>
<keyword evidence="11" id="KW-1133">Transmembrane helix</keyword>
<dbReference type="FunFam" id="1.10.287.130:FF:000003">
    <property type="entry name" value="Histidine kinase"/>
    <property type="match status" value="1"/>
</dbReference>
<evidence type="ECO:0000259" key="18">
    <source>
        <dbReference type="PROSITE" id="PS50113"/>
    </source>
</evidence>
<name>A0A4R5CD97_9FLAO</name>
<dbReference type="SUPFAM" id="SSF52172">
    <property type="entry name" value="CheY-like"/>
    <property type="match status" value="1"/>
</dbReference>
<evidence type="ECO:0000313" key="19">
    <source>
        <dbReference type="EMBL" id="TDD97455.1"/>
    </source>
</evidence>
<dbReference type="PANTHER" id="PTHR45339:SF1">
    <property type="entry name" value="HYBRID SIGNAL TRANSDUCTION HISTIDINE KINASE J"/>
    <property type="match status" value="1"/>
</dbReference>
<dbReference type="FunFam" id="3.30.565.10:FF:000010">
    <property type="entry name" value="Sensor histidine kinase RcsC"/>
    <property type="match status" value="1"/>
</dbReference>
<dbReference type="SMART" id="SM00448">
    <property type="entry name" value="REC"/>
    <property type="match status" value="1"/>
</dbReference>
<dbReference type="InterPro" id="IPR000014">
    <property type="entry name" value="PAS"/>
</dbReference>
<dbReference type="Pfam" id="PF02518">
    <property type="entry name" value="HATPase_c"/>
    <property type="match status" value="1"/>
</dbReference>
<dbReference type="SUPFAM" id="SSF55874">
    <property type="entry name" value="ATPase domain of HSP90 chaperone/DNA topoisomerase II/histidine kinase"/>
    <property type="match status" value="1"/>
</dbReference>
<dbReference type="AlphaFoldDB" id="A0A4R5CD97"/>
<dbReference type="GO" id="GO:0005886">
    <property type="term" value="C:plasma membrane"/>
    <property type="evidence" value="ECO:0007669"/>
    <property type="project" value="UniProtKB-SubCell"/>
</dbReference>
<dbReference type="CDD" id="cd00130">
    <property type="entry name" value="PAS"/>
    <property type="match status" value="2"/>
</dbReference>
<feature type="domain" description="Response regulatory" evidence="16">
    <location>
        <begin position="550"/>
        <end position="668"/>
    </location>
</feature>
<dbReference type="InterPro" id="IPR004358">
    <property type="entry name" value="Sig_transdc_His_kin-like_C"/>
</dbReference>
<keyword evidence="8" id="KW-0547">Nucleotide-binding</keyword>
<dbReference type="Gene3D" id="3.40.50.2300">
    <property type="match status" value="1"/>
</dbReference>
<keyword evidence="13" id="KW-0472">Membrane</keyword>
<dbReference type="SMART" id="SM00091">
    <property type="entry name" value="PAS"/>
    <property type="match status" value="1"/>
</dbReference>
<evidence type="ECO:0000313" key="20">
    <source>
        <dbReference type="Proteomes" id="UP000295479"/>
    </source>
</evidence>
<feature type="domain" description="PAC" evidence="18">
    <location>
        <begin position="228"/>
        <end position="280"/>
    </location>
</feature>
<dbReference type="Gene3D" id="1.10.287.130">
    <property type="match status" value="1"/>
</dbReference>
<evidence type="ECO:0000259" key="17">
    <source>
        <dbReference type="PROSITE" id="PS50112"/>
    </source>
</evidence>
<dbReference type="InterPro" id="IPR005467">
    <property type="entry name" value="His_kinase_dom"/>
</dbReference>
<dbReference type="EC" id="2.7.13.3" evidence="3"/>
<evidence type="ECO:0000256" key="13">
    <source>
        <dbReference type="ARBA" id="ARBA00023136"/>
    </source>
</evidence>
<dbReference type="PANTHER" id="PTHR45339">
    <property type="entry name" value="HYBRID SIGNAL TRANSDUCTION HISTIDINE KINASE J"/>
    <property type="match status" value="1"/>
</dbReference>
<dbReference type="InterPro" id="IPR036890">
    <property type="entry name" value="HATPase_C_sf"/>
</dbReference>